<dbReference type="Pfam" id="PF00135">
    <property type="entry name" value="COesterase"/>
    <property type="match status" value="1"/>
</dbReference>
<dbReference type="GO" id="GO:0016787">
    <property type="term" value="F:hydrolase activity"/>
    <property type="evidence" value="ECO:0007669"/>
    <property type="project" value="UniProtKB-KW"/>
</dbReference>
<feature type="domain" description="Carboxylesterase type B" evidence="1">
    <location>
        <begin position="15"/>
        <end position="491"/>
    </location>
</feature>
<dbReference type="PANTHER" id="PTHR43142:SF4">
    <property type="entry name" value="CARBOXYLIC ESTER HYDROLASE"/>
    <property type="match status" value="1"/>
</dbReference>
<dbReference type="Proteomes" id="UP000774617">
    <property type="component" value="Unassembled WGS sequence"/>
</dbReference>
<accession>A0ABQ8FP89</accession>
<dbReference type="EMBL" id="JAGTJR010000153">
    <property type="protein sequence ID" value="KAH7000846.1"/>
    <property type="molecule type" value="Genomic_DNA"/>
</dbReference>
<dbReference type="SUPFAM" id="SSF53474">
    <property type="entry name" value="alpha/beta-Hydrolases"/>
    <property type="match status" value="1"/>
</dbReference>
<comment type="caution">
    <text evidence="2">The sequence shown here is derived from an EMBL/GenBank/DDBJ whole genome shotgun (WGS) entry which is preliminary data.</text>
</comment>
<gene>
    <name evidence="2" type="ORF">B0J12DRAFT_755557</name>
</gene>
<sequence length="540" mass="61435">MLYHRESYHYDAGVLGHIEGLTVTANGKPALRYFGGLPYALPPIGPYRFRAPRKLPPYYRYGTAANPGRFTGGAGICPQPRNRNPPDPSLFDEDCLQLNIWIPTGDVPKGGWPVLFYIHGGYLQWGTPNWSPEALAPLLSDSAFEGIVVMPSYRLNALGFLAGKELADEASNDGQPVGNMGFWDQRTALEWAHENISRFAGSPGNITIGGYSAGALSAFQQLAHELYHIPEADAIIKRLFMFSNSPGVQPKTLQEHQKQFDEYITRLGIPWDLTDEAKFERLRAIPYRKLIEIQSEMTISEFRALSDGVFYPRDLIHDINNGDFAKRMKSRNITLLNGECRDEHTMYRNWRTPENSYSSVYTRLCAEYPEKVSLALLQHYCGSPQSLPSCCANWQELFGRIYADVQVHHLERGFHNALFKGGLQPGKDILRYRFDRRLKCVDDTVPVEWGVTHSTDVPIWFWGTDYSGGMTHEEKTWLKGWNEGFAAFVKGEAVDWGTRTSREMRRWRSDGETDIWEDDMWEKGLKVWNIVNGDGERACT</sequence>
<evidence type="ECO:0000313" key="2">
    <source>
        <dbReference type="EMBL" id="KAH7000846.1"/>
    </source>
</evidence>
<evidence type="ECO:0000259" key="1">
    <source>
        <dbReference type="Pfam" id="PF00135"/>
    </source>
</evidence>
<dbReference type="InterPro" id="IPR002018">
    <property type="entry name" value="CarbesteraseB"/>
</dbReference>
<proteinExistence type="predicted"/>
<name>A0ABQ8FP89_9PEZI</name>
<dbReference type="InterPro" id="IPR029058">
    <property type="entry name" value="AB_hydrolase_fold"/>
</dbReference>
<dbReference type="PANTHER" id="PTHR43142">
    <property type="entry name" value="CARBOXYLIC ESTER HYDROLASE"/>
    <property type="match status" value="1"/>
</dbReference>
<keyword evidence="2" id="KW-0378">Hydrolase</keyword>
<protein>
    <submittedName>
        <fullName evidence="2">Alpha/Beta hydrolase protein</fullName>
    </submittedName>
</protein>
<organism evidence="2 3">
    <name type="scientific">Macrophomina phaseolina</name>
    <dbReference type="NCBI Taxonomy" id="35725"/>
    <lineage>
        <taxon>Eukaryota</taxon>
        <taxon>Fungi</taxon>
        <taxon>Dikarya</taxon>
        <taxon>Ascomycota</taxon>
        <taxon>Pezizomycotina</taxon>
        <taxon>Dothideomycetes</taxon>
        <taxon>Dothideomycetes incertae sedis</taxon>
        <taxon>Botryosphaeriales</taxon>
        <taxon>Botryosphaeriaceae</taxon>
        <taxon>Macrophomina</taxon>
    </lineage>
</organism>
<dbReference type="Gene3D" id="3.40.50.1820">
    <property type="entry name" value="alpha/beta hydrolase"/>
    <property type="match status" value="1"/>
</dbReference>
<reference evidence="2 3" key="1">
    <citation type="journal article" date="2021" name="Nat. Commun.">
        <title>Genetic determinants of endophytism in the Arabidopsis root mycobiome.</title>
        <authorList>
            <person name="Mesny F."/>
            <person name="Miyauchi S."/>
            <person name="Thiergart T."/>
            <person name="Pickel B."/>
            <person name="Atanasova L."/>
            <person name="Karlsson M."/>
            <person name="Huettel B."/>
            <person name="Barry K.W."/>
            <person name="Haridas S."/>
            <person name="Chen C."/>
            <person name="Bauer D."/>
            <person name="Andreopoulos W."/>
            <person name="Pangilinan J."/>
            <person name="LaButti K."/>
            <person name="Riley R."/>
            <person name="Lipzen A."/>
            <person name="Clum A."/>
            <person name="Drula E."/>
            <person name="Henrissat B."/>
            <person name="Kohler A."/>
            <person name="Grigoriev I.V."/>
            <person name="Martin F.M."/>
            <person name="Hacquard S."/>
        </authorList>
    </citation>
    <scope>NUCLEOTIDE SEQUENCE [LARGE SCALE GENOMIC DNA]</scope>
    <source>
        <strain evidence="2 3">MPI-SDFR-AT-0080</strain>
    </source>
</reference>
<keyword evidence="3" id="KW-1185">Reference proteome</keyword>
<evidence type="ECO:0000313" key="3">
    <source>
        <dbReference type="Proteomes" id="UP000774617"/>
    </source>
</evidence>